<reference evidence="1 2" key="1">
    <citation type="journal article" date="2017" name="ISME J.">
        <title>Potential for microbial H2 and metal transformations associated with novel bacteria and archaea in deep terrestrial subsurface sediments.</title>
        <authorList>
            <person name="Hernsdorf A.W."/>
            <person name="Amano Y."/>
            <person name="Miyakawa K."/>
            <person name="Ise K."/>
            <person name="Suzuki Y."/>
            <person name="Anantharaman K."/>
            <person name="Probst A."/>
            <person name="Burstein D."/>
            <person name="Thomas B.C."/>
            <person name="Banfield J.F."/>
        </authorList>
    </citation>
    <scope>NUCLEOTIDE SEQUENCE [LARGE SCALE GENOMIC DNA]</scope>
    <source>
        <strain evidence="1">HGW-Falkowbacteria-2</strain>
    </source>
</reference>
<name>A0A2N2E2S0_9BACT</name>
<protein>
    <submittedName>
        <fullName evidence="1">Uncharacterized protein</fullName>
    </submittedName>
</protein>
<evidence type="ECO:0000313" key="2">
    <source>
        <dbReference type="Proteomes" id="UP000233325"/>
    </source>
</evidence>
<dbReference type="Proteomes" id="UP000233325">
    <property type="component" value="Unassembled WGS sequence"/>
</dbReference>
<proteinExistence type="predicted"/>
<sequence>MKKIIMVAGVFCLLLLVWSVRDGKSKEQSVYTGDAVYYKNRVVIATAASGKLDFYSLAGERVDSLFSVGLALNPTKEEVFNDVKLVVSGDKLTAYAIAGYTLYQYDISNLYTAELEKKTRNTYWDWYERVDRFGDRIVTVSKRGVSIWNNQLDIIDSYKLESESAYGVRSGGSNRFLTGMSDSSILVYDRESRSVLRTTPLNFSNFKKNGRKPFYDRISNNVYVIDDYYVKKIDVNGVLTASYRHSGDSSFDVESTADNDFLYASNGLKVMKLKKSDLTLVSEVSTGSLGAAQGWAMGLKLVNTAFGDRLVVFNNSSILVLDSNLKLVAHAGKISKDDNLLYPIENLYLVLDHNSATAGAIVNLQGGGFWPNEDLSVKLVNSTITAKADRFGRFNVDVPVPTTTAGRYDIKVDGMQSNLTYSISFSITE</sequence>
<dbReference type="SUPFAM" id="SSF50969">
    <property type="entry name" value="YVTN repeat-like/Quinoprotein amine dehydrogenase"/>
    <property type="match status" value="1"/>
</dbReference>
<gene>
    <name evidence="1" type="ORF">CVU83_00830</name>
</gene>
<accession>A0A2N2E2S0</accession>
<dbReference type="InterPro" id="IPR011044">
    <property type="entry name" value="Quino_amine_DH_bsu"/>
</dbReference>
<comment type="caution">
    <text evidence="1">The sequence shown here is derived from an EMBL/GenBank/DDBJ whole genome shotgun (WGS) entry which is preliminary data.</text>
</comment>
<dbReference type="EMBL" id="PHAH01000007">
    <property type="protein sequence ID" value="PKM88972.1"/>
    <property type="molecule type" value="Genomic_DNA"/>
</dbReference>
<evidence type="ECO:0000313" key="1">
    <source>
        <dbReference type="EMBL" id="PKM88972.1"/>
    </source>
</evidence>
<organism evidence="1 2">
    <name type="scientific">Candidatus Falkowbacteria bacterium HGW-Falkowbacteria-2</name>
    <dbReference type="NCBI Taxonomy" id="2013769"/>
    <lineage>
        <taxon>Bacteria</taxon>
        <taxon>Candidatus Falkowiibacteriota</taxon>
    </lineage>
</organism>
<dbReference type="AlphaFoldDB" id="A0A2N2E2S0"/>